<sequence>MAKKIITDKKFLWVENNDKKYKLSRYMGIKEVLTNIDDETFKVKLEFLTLNGISNITVGREICLNKNKLIDLQNKGLDVVSSNVNDLIEYLRECEYNAKRVNVHSKLGFSSYNDKEIYKLYNAIGINSTYVGEYNIKPKGSKEKYVEMLHNEVFGKCELEFAMISGLSSVVLGYIGEELGLDSMLIHLVGNSTTGKSTALKLAISCFGYPDVKSNGLYSTYNSTNNAILKKLTGLKGVPLALDEISMSYTSNFTNFVYSVANGTDKDRLNKDSELKEKETWLTTILSNGERSLISSSNKNAGVQIRVIEVSNVTWTKDANNAENIKESILQNYGHIGFEFAEFVMNKGKTSLINQFKEIKQSFKEELEQMEISDNMIDRRCEKHAILLQTAYLFGEMMNVQLKIEEIKEMLIEIEKESIKNRNFKESAIDYIKQYVEKYKNKFETEGNPSASNDILGKLISKKDWVEVQMDKLSFSKMLSEGGFEDSNVVLKELKASGFLNCESDRYTRSRKSKLGTTVEYVVVKLKKEKTILTKSS</sequence>
<organism evidence="3">
    <name type="scientific">Clostridium perfringens</name>
    <dbReference type="NCBI Taxonomy" id="1502"/>
    <lineage>
        <taxon>Bacteria</taxon>
        <taxon>Bacillati</taxon>
        <taxon>Bacillota</taxon>
        <taxon>Clostridia</taxon>
        <taxon>Eubacteriales</taxon>
        <taxon>Clostridiaceae</taxon>
        <taxon>Clostridium</taxon>
    </lineage>
</organism>
<dbReference type="Pfam" id="PF06048">
    <property type="entry name" value="DUF927"/>
    <property type="match status" value="1"/>
</dbReference>
<comment type="caution">
    <text evidence="3">The sequence shown here is derived from an EMBL/GenBank/DDBJ whole genome shotgun (WGS) entry which is preliminary data.</text>
</comment>
<evidence type="ECO:0000259" key="1">
    <source>
        <dbReference type="Pfam" id="PF06048"/>
    </source>
</evidence>
<accession>A0A8H9QX26</accession>
<dbReference type="InterPro" id="IPR040538">
    <property type="entry name" value="Cch_HTH"/>
</dbReference>
<reference evidence="3" key="2">
    <citation type="submission" date="2020-07" db="EMBL/GenBank/DDBJ databases">
        <authorList>
            <consortium name="NCBI Pathogen Detection Project"/>
        </authorList>
    </citation>
    <scope>NUCLEOTIDE SEQUENCE</scope>
    <source>
        <strain evidence="3">C8</strain>
    </source>
</reference>
<dbReference type="EMBL" id="DACTCB010000003">
    <property type="protein sequence ID" value="HAT4307266.1"/>
    <property type="molecule type" value="Genomic_DNA"/>
</dbReference>
<evidence type="ECO:0000259" key="2">
    <source>
        <dbReference type="Pfam" id="PF18662"/>
    </source>
</evidence>
<evidence type="ECO:0000313" key="3">
    <source>
        <dbReference type="EMBL" id="HAT4307266.1"/>
    </source>
</evidence>
<proteinExistence type="predicted"/>
<reference evidence="3" key="1">
    <citation type="journal article" date="2018" name="Genome Biol.">
        <title>SKESA: strategic k-mer extension for scrupulous assemblies.</title>
        <authorList>
            <person name="Souvorov A."/>
            <person name="Agarwala R."/>
            <person name="Lipman D.J."/>
        </authorList>
    </citation>
    <scope>NUCLEOTIDE SEQUENCE</scope>
    <source>
        <strain evidence="3">C8</strain>
    </source>
</reference>
<gene>
    <name evidence="3" type="ORF">I9080_001034</name>
</gene>
<dbReference type="InterPro" id="IPR009270">
    <property type="entry name" value="DUF927"/>
</dbReference>
<feature type="domain" description="Cch helix turn helix" evidence="2">
    <location>
        <begin position="425"/>
        <end position="528"/>
    </location>
</feature>
<dbReference type="AlphaFoldDB" id="A0A8H9QX26"/>
<name>A0A8H9QX26_CLOPF</name>
<protein>
    <submittedName>
        <fullName evidence="3">DUF927 domain-containing protein</fullName>
    </submittedName>
</protein>
<feature type="domain" description="DUF927" evidence="1">
    <location>
        <begin position="26"/>
        <end position="278"/>
    </location>
</feature>
<dbReference type="Pfam" id="PF18662">
    <property type="entry name" value="HTH_56"/>
    <property type="match status" value="1"/>
</dbReference>
<dbReference type="Proteomes" id="UP000859547">
    <property type="component" value="Unassembled WGS sequence"/>
</dbReference>